<comment type="caution">
    <text evidence="6">The sequence shown here is derived from an EMBL/GenBank/DDBJ whole genome shotgun (WGS) entry which is preliminary data.</text>
</comment>
<evidence type="ECO:0000313" key="7">
    <source>
        <dbReference type="Proteomes" id="UP000610303"/>
    </source>
</evidence>
<dbReference type="Proteomes" id="UP000610303">
    <property type="component" value="Unassembled WGS sequence"/>
</dbReference>
<evidence type="ECO:0000256" key="1">
    <source>
        <dbReference type="ARBA" id="ARBA00023235"/>
    </source>
</evidence>
<evidence type="ECO:0000313" key="6">
    <source>
        <dbReference type="EMBL" id="GGR23210.1"/>
    </source>
</evidence>
<name>A0A918CGV4_AGRME</name>
<dbReference type="GO" id="GO:0046487">
    <property type="term" value="P:glyoxylate metabolic process"/>
    <property type="evidence" value="ECO:0007669"/>
    <property type="project" value="TreeGrafter"/>
</dbReference>
<dbReference type="GO" id="GO:0008903">
    <property type="term" value="F:hydroxypyruvate isomerase activity"/>
    <property type="evidence" value="ECO:0007669"/>
    <property type="project" value="TreeGrafter"/>
</dbReference>
<reference evidence="6" key="2">
    <citation type="submission" date="2020-09" db="EMBL/GenBank/DDBJ databases">
        <authorList>
            <person name="Sun Q."/>
            <person name="Ohkuma M."/>
        </authorList>
    </citation>
    <scope>NUCLEOTIDE SEQUENCE</scope>
    <source>
        <strain evidence="6">JCM 3346</strain>
    </source>
</reference>
<dbReference type="PANTHER" id="PTHR43489:SF6">
    <property type="entry name" value="HYDROXYPYRUVATE ISOMERASE-RELATED"/>
    <property type="match status" value="1"/>
</dbReference>
<reference evidence="6" key="1">
    <citation type="journal article" date="2014" name="Int. J. Syst. Evol. Microbiol.">
        <title>Complete genome sequence of Corynebacterium casei LMG S-19264T (=DSM 44701T), isolated from a smear-ripened cheese.</title>
        <authorList>
            <consortium name="US DOE Joint Genome Institute (JGI-PGF)"/>
            <person name="Walter F."/>
            <person name="Albersmeier A."/>
            <person name="Kalinowski J."/>
            <person name="Ruckert C."/>
        </authorList>
    </citation>
    <scope>NUCLEOTIDE SEQUENCE</scope>
    <source>
        <strain evidence="6">JCM 3346</strain>
    </source>
</reference>
<feature type="domain" description="Xylose isomerase-like TIM barrel" evidence="5">
    <location>
        <begin position="29"/>
        <end position="265"/>
    </location>
</feature>
<gene>
    <name evidence="6" type="ORF">GCM10010196_16250</name>
</gene>
<evidence type="ECO:0000256" key="4">
    <source>
        <dbReference type="PIRSR" id="PIRSR006241-50"/>
    </source>
</evidence>
<sequence length="268" mass="28211">MIVETASGPVRLAANLKWMFTELPFEQRFDAAAAAGFTAVEYASPYELPAERIRELLAGAGLAQALINTPAGPAGSATVMGAGFVPGAGEEFRAGVLQALDYATAIGAPVVHVMAGLRPEGVDPQLAFAGYVAHIGWAAEQARGTGIRLVLEAINKRDQPRYGLATMETAAAVAEAVDPETVGVLFDVYHAQIDGGNVIERFERLVPRIGHVQIADNPGRGEPGTGEIAYERVLARIAASEYDGWIGLEYGPVAGTVDGLGWTERIRG</sequence>
<keyword evidence="1 3" id="KW-0413">Isomerase</keyword>
<organism evidence="6 7">
    <name type="scientific">Agromyces mediolanus</name>
    <name type="common">Corynebacterium mediolanum</name>
    <dbReference type="NCBI Taxonomy" id="41986"/>
    <lineage>
        <taxon>Bacteria</taxon>
        <taxon>Bacillati</taxon>
        <taxon>Actinomycetota</taxon>
        <taxon>Actinomycetes</taxon>
        <taxon>Micrococcales</taxon>
        <taxon>Microbacteriaceae</taxon>
        <taxon>Agromyces</taxon>
    </lineage>
</organism>
<feature type="active site" description="Proton donor/acceptor" evidence="4">
    <location>
        <position position="249"/>
    </location>
</feature>
<comment type="similarity">
    <text evidence="3">Belongs to the hyi family.</text>
</comment>
<accession>A0A918CGV4</accession>
<dbReference type="Pfam" id="PF01261">
    <property type="entry name" value="AP_endonuc_2"/>
    <property type="match status" value="1"/>
</dbReference>
<keyword evidence="7" id="KW-1185">Reference proteome</keyword>
<dbReference type="InterPro" id="IPR036237">
    <property type="entry name" value="Xyl_isomerase-like_sf"/>
</dbReference>
<keyword evidence="2" id="KW-0119">Carbohydrate metabolism</keyword>
<dbReference type="AlphaFoldDB" id="A0A918CGV4"/>
<dbReference type="PIRSF" id="PIRSF006241">
    <property type="entry name" value="HyI"/>
    <property type="match status" value="1"/>
</dbReference>
<evidence type="ECO:0000256" key="3">
    <source>
        <dbReference type="PIRNR" id="PIRNR006241"/>
    </source>
</evidence>
<dbReference type="PANTHER" id="PTHR43489">
    <property type="entry name" value="ISOMERASE"/>
    <property type="match status" value="1"/>
</dbReference>
<feature type="active site" description="Proton donor/acceptor" evidence="4">
    <location>
        <position position="152"/>
    </location>
</feature>
<dbReference type="InterPro" id="IPR026040">
    <property type="entry name" value="HyI-like"/>
</dbReference>
<dbReference type="EMBL" id="BMRJ01000001">
    <property type="protein sequence ID" value="GGR23210.1"/>
    <property type="molecule type" value="Genomic_DNA"/>
</dbReference>
<evidence type="ECO:0000256" key="2">
    <source>
        <dbReference type="ARBA" id="ARBA00023277"/>
    </source>
</evidence>
<dbReference type="Gene3D" id="3.20.20.150">
    <property type="entry name" value="Divalent-metal-dependent TIM barrel enzymes"/>
    <property type="match status" value="1"/>
</dbReference>
<proteinExistence type="inferred from homology"/>
<evidence type="ECO:0000259" key="5">
    <source>
        <dbReference type="Pfam" id="PF01261"/>
    </source>
</evidence>
<dbReference type="InterPro" id="IPR050417">
    <property type="entry name" value="Sugar_Epim/Isomerase"/>
</dbReference>
<dbReference type="RefSeq" id="WP_229781588.1">
    <property type="nucleotide sequence ID" value="NZ_BMRJ01000001.1"/>
</dbReference>
<dbReference type="InterPro" id="IPR013022">
    <property type="entry name" value="Xyl_isomerase-like_TIM-brl"/>
</dbReference>
<protein>
    <submittedName>
        <fullName evidence="6">Hydroxypyruvate isomerase</fullName>
    </submittedName>
</protein>
<dbReference type="SUPFAM" id="SSF51658">
    <property type="entry name" value="Xylose isomerase-like"/>
    <property type="match status" value="1"/>
</dbReference>